<name>A0AA38FX78_TAXCH</name>
<reference evidence="1 2" key="1">
    <citation type="journal article" date="2021" name="Nat. Plants">
        <title>The Taxus genome provides insights into paclitaxel biosynthesis.</title>
        <authorList>
            <person name="Xiong X."/>
            <person name="Gou J."/>
            <person name="Liao Q."/>
            <person name="Li Y."/>
            <person name="Zhou Q."/>
            <person name="Bi G."/>
            <person name="Li C."/>
            <person name="Du R."/>
            <person name="Wang X."/>
            <person name="Sun T."/>
            <person name="Guo L."/>
            <person name="Liang H."/>
            <person name="Lu P."/>
            <person name="Wu Y."/>
            <person name="Zhang Z."/>
            <person name="Ro D.K."/>
            <person name="Shang Y."/>
            <person name="Huang S."/>
            <person name="Yan J."/>
        </authorList>
    </citation>
    <scope>NUCLEOTIDE SEQUENCE [LARGE SCALE GENOMIC DNA]</scope>
    <source>
        <strain evidence="1">Ta-2019</strain>
    </source>
</reference>
<dbReference type="EMBL" id="JAHRHJ020000006">
    <property type="protein sequence ID" value="KAH9311715.1"/>
    <property type="molecule type" value="Genomic_DNA"/>
</dbReference>
<evidence type="ECO:0000313" key="1">
    <source>
        <dbReference type="EMBL" id="KAH9311715.1"/>
    </source>
</evidence>
<proteinExistence type="predicted"/>
<gene>
    <name evidence="1" type="ORF">KI387_026750</name>
</gene>
<dbReference type="Proteomes" id="UP000824469">
    <property type="component" value="Unassembled WGS sequence"/>
</dbReference>
<protein>
    <submittedName>
        <fullName evidence="1">Uncharacterized protein</fullName>
    </submittedName>
</protein>
<comment type="caution">
    <text evidence="1">The sequence shown here is derived from an EMBL/GenBank/DDBJ whole genome shotgun (WGS) entry which is preliminary data.</text>
</comment>
<feature type="non-terminal residue" evidence="1">
    <location>
        <position position="1"/>
    </location>
</feature>
<dbReference type="OMA" id="SKCQLRP"/>
<dbReference type="AlphaFoldDB" id="A0AA38FX78"/>
<keyword evidence="2" id="KW-1185">Reference proteome</keyword>
<feature type="non-terminal residue" evidence="1">
    <location>
        <position position="78"/>
    </location>
</feature>
<accession>A0AA38FX78</accession>
<sequence length="78" mass="8206">GILSALAAAPYGSIRIALSIHRLRLGLLGSLIPFAPLALVSKCQLRPSRVLSLVGVLPDLSAFHRSTGNSLCPYRTPA</sequence>
<evidence type="ECO:0000313" key="2">
    <source>
        <dbReference type="Proteomes" id="UP000824469"/>
    </source>
</evidence>
<organism evidence="1 2">
    <name type="scientific">Taxus chinensis</name>
    <name type="common">Chinese yew</name>
    <name type="synonym">Taxus wallichiana var. chinensis</name>
    <dbReference type="NCBI Taxonomy" id="29808"/>
    <lineage>
        <taxon>Eukaryota</taxon>
        <taxon>Viridiplantae</taxon>
        <taxon>Streptophyta</taxon>
        <taxon>Embryophyta</taxon>
        <taxon>Tracheophyta</taxon>
        <taxon>Spermatophyta</taxon>
        <taxon>Pinopsida</taxon>
        <taxon>Pinidae</taxon>
        <taxon>Conifers II</taxon>
        <taxon>Cupressales</taxon>
        <taxon>Taxaceae</taxon>
        <taxon>Taxus</taxon>
    </lineage>
</organism>